<evidence type="ECO:0000256" key="1">
    <source>
        <dbReference type="SAM" id="MobiDB-lite"/>
    </source>
</evidence>
<sequence>MPPVQKLTRDEPTTENRVVSLPGNSSRLNNNTNDKDSNIDQNSILSRQHFSQESGVHSTEPSSQFEDRDEPALLRRVPVERLLIFDVVTHVYICQPSISAPHLKGATHEA</sequence>
<gene>
    <name evidence="2" type="ORF">K491DRAFT_510802</name>
</gene>
<dbReference type="EMBL" id="MU004379">
    <property type="protein sequence ID" value="KAF2653538.1"/>
    <property type="molecule type" value="Genomic_DNA"/>
</dbReference>
<dbReference type="Proteomes" id="UP000799324">
    <property type="component" value="Unassembled WGS sequence"/>
</dbReference>
<protein>
    <submittedName>
        <fullName evidence="2">Uncharacterized protein</fullName>
    </submittedName>
</protein>
<reference evidence="2" key="1">
    <citation type="journal article" date="2020" name="Stud. Mycol.">
        <title>101 Dothideomycetes genomes: a test case for predicting lifestyles and emergence of pathogens.</title>
        <authorList>
            <person name="Haridas S."/>
            <person name="Albert R."/>
            <person name="Binder M."/>
            <person name="Bloem J."/>
            <person name="Labutti K."/>
            <person name="Salamov A."/>
            <person name="Andreopoulos B."/>
            <person name="Baker S."/>
            <person name="Barry K."/>
            <person name="Bills G."/>
            <person name="Bluhm B."/>
            <person name="Cannon C."/>
            <person name="Castanera R."/>
            <person name="Culley D."/>
            <person name="Daum C."/>
            <person name="Ezra D."/>
            <person name="Gonzalez J."/>
            <person name="Henrissat B."/>
            <person name="Kuo A."/>
            <person name="Liang C."/>
            <person name="Lipzen A."/>
            <person name="Lutzoni F."/>
            <person name="Magnuson J."/>
            <person name="Mondo S."/>
            <person name="Nolan M."/>
            <person name="Ohm R."/>
            <person name="Pangilinan J."/>
            <person name="Park H.-J."/>
            <person name="Ramirez L."/>
            <person name="Alfaro M."/>
            <person name="Sun H."/>
            <person name="Tritt A."/>
            <person name="Yoshinaga Y."/>
            <person name="Zwiers L.-H."/>
            <person name="Turgeon B."/>
            <person name="Goodwin S."/>
            <person name="Spatafora J."/>
            <person name="Crous P."/>
            <person name="Grigoriev I."/>
        </authorList>
    </citation>
    <scope>NUCLEOTIDE SEQUENCE</scope>
    <source>
        <strain evidence="2">CBS 122681</strain>
    </source>
</reference>
<dbReference type="AlphaFoldDB" id="A0A6A6T3Z9"/>
<evidence type="ECO:0000313" key="3">
    <source>
        <dbReference type="Proteomes" id="UP000799324"/>
    </source>
</evidence>
<keyword evidence="3" id="KW-1185">Reference proteome</keyword>
<accession>A0A6A6T3Z9</accession>
<feature type="compositionally biased region" description="Polar residues" evidence="1">
    <location>
        <begin position="39"/>
        <end position="64"/>
    </location>
</feature>
<organism evidence="2 3">
    <name type="scientific">Lophiostoma macrostomum CBS 122681</name>
    <dbReference type="NCBI Taxonomy" id="1314788"/>
    <lineage>
        <taxon>Eukaryota</taxon>
        <taxon>Fungi</taxon>
        <taxon>Dikarya</taxon>
        <taxon>Ascomycota</taxon>
        <taxon>Pezizomycotina</taxon>
        <taxon>Dothideomycetes</taxon>
        <taxon>Pleosporomycetidae</taxon>
        <taxon>Pleosporales</taxon>
        <taxon>Lophiostomataceae</taxon>
        <taxon>Lophiostoma</taxon>
    </lineage>
</organism>
<feature type="compositionally biased region" description="Polar residues" evidence="1">
    <location>
        <begin position="22"/>
        <end position="32"/>
    </location>
</feature>
<name>A0A6A6T3Z9_9PLEO</name>
<feature type="region of interest" description="Disordered" evidence="1">
    <location>
        <begin position="1"/>
        <end position="71"/>
    </location>
</feature>
<proteinExistence type="predicted"/>
<evidence type="ECO:0000313" key="2">
    <source>
        <dbReference type="EMBL" id="KAF2653538.1"/>
    </source>
</evidence>